<accession>A0A9N9Y070</accession>
<name>A0A9N9Y070_9HYPO</name>
<proteinExistence type="predicted"/>
<keyword evidence="2" id="KW-1185">Reference proteome</keyword>
<protein>
    <submittedName>
        <fullName evidence="1">Uncharacterized protein</fullName>
    </submittedName>
</protein>
<dbReference type="EMBL" id="CABFNO020001328">
    <property type="protein sequence ID" value="CAG9982082.1"/>
    <property type="molecule type" value="Genomic_DNA"/>
</dbReference>
<evidence type="ECO:0000313" key="2">
    <source>
        <dbReference type="Proteomes" id="UP000754883"/>
    </source>
</evidence>
<sequence length="120" mass="12634">MWLPMWLPGDGNTSHLFTVPIPPICLAHGPNVASWQQSASDGPAPGTCRAVWRGFQGGTGIKSEGGPGNPPNQLLGAVLPLQEPSAAWSPSTLDPGVNYLGAHLAALADCYVRRVRNLQQ</sequence>
<comment type="caution">
    <text evidence="1">The sequence shown here is derived from an EMBL/GenBank/DDBJ whole genome shotgun (WGS) entry which is preliminary data.</text>
</comment>
<dbReference type="Proteomes" id="UP000754883">
    <property type="component" value="Unassembled WGS sequence"/>
</dbReference>
<evidence type="ECO:0000313" key="1">
    <source>
        <dbReference type="EMBL" id="CAG9982082.1"/>
    </source>
</evidence>
<gene>
    <name evidence="1" type="ORF">CBYS24578_00009650</name>
</gene>
<dbReference type="AlphaFoldDB" id="A0A9N9Y070"/>
<reference evidence="1" key="1">
    <citation type="submission" date="2021-10" db="EMBL/GenBank/DDBJ databases">
        <authorList>
            <person name="Piombo E."/>
        </authorList>
    </citation>
    <scope>NUCLEOTIDE SEQUENCE</scope>
</reference>
<organism evidence="1 2">
    <name type="scientific">Clonostachys byssicola</name>
    <dbReference type="NCBI Taxonomy" id="160290"/>
    <lineage>
        <taxon>Eukaryota</taxon>
        <taxon>Fungi</taxon>
        <taxon>Dikarya</taxon>
        <taxon>Ascomycota</taxon>
        <taxon>Pezizomycotina</taxon>
        <taxon>Sordariomycetes</taxon>
        <taxon>Hypocreomycetidae</taxon>
        <taxon>Hypocreales</taxon>
        <taxon>Bionectriaceae</taxon>
        <taxon>Clonostachys</taxon>
    </lineage>
</organism>